<reference evidence="1" key="2">
    <citation type="journal article" date="2015" name="Data Brief">
        <title>Shoot transcriptome of the giant reed, Arundo donax.</title>
        <authorList>
            <person name="Barrero R.A."/>
            <person name="Guerrero F.D."/>
            <person name="Moolhuijzen P."/>
            <person name="Goolsby J.A."/>
            <person name="Tidwell J."/>
            <person name="Bellgard S.E."/>
            <person name="Bellgard M.I."/>
        </authorList>
    </citation>
    <scope>NUCLEOTIDE SEQUENCE</scope>
    <source>
        <tissue evidence="1">Shoot tissue taken approximately 20 cm above the soil surface</tissue>
    </source>
</reference>
<dbReference type="AlphaFoldDB" id="A0A0A8ZWW7"/>
<dbReference type="EMBL" id="GBRH01254021">
    <property type="protein sequence ID" value="JAD43874.1"/>
    <property type="molecule type" value="Transcribed_RNA"/>
</dbReference>
<evidence type="ECO:0000313" key="1">
    <source>
        <dbReference type="EMBL" id="JAD43874.1"/>
    </source>
</evidence>
<proteinExistence type="predicted"/>
<protein>
    <submittedName>
        <fullName evidence="1">Uncharacterized protein</fullName>
    </submittedName>
</protein>
<sequence length="41" mass="4543">MGLHTSCLDGGMELDLVFGWRHVVGTENQRGPTLSCRRELA</sequence>
<reference evidence="1" key="1">
    <citation type="submission" date="2014-09" db="EMBL/GenBank/DDBJ databases">
        <authorList>
            <person name="Magalhaes I.L.F."/>
            <person name="Oliveira U."/>
            <person name="Santos F.R."/>
            <person name="Vidigal T.H.D.A."/>
            <person name="Brescovit A.D."/>
            <person name="Santos A.J."/>
        </authorList>
    </citation>
    <scope>NUCLEOTIDE SEQUENCE</scope>
    <source>
        <tissue evidence="1">Shoot tissue taken approximately 20 cm above the soil surface</tissue>
    </source>
</reference>
<organism evidence="1">
    <name type="scientific">Arundo donax</name>
    <name type="common">Giant reed</name>
    <name type="synonym">Donax arundinaceus</name>
    <dbReference type="NCBI Taxonomy" id="35708"/>
    <lineage>
        <taxon>Eukaryota</taxon>
        <taxon>Viridiplantae</taxon>
        <taxon>Streptophyta</taxon>
        <taxon>Embryophyta</taxon>
        <taxon>Tracheophyta</taxon>
        <taxon>Spermatophyta</taxon>
        <taxon>Magnoliopsida</taxon>
        <taxon>Liliopsida</taxon>
        <taxon>Poales</taxon>
        <taxon>Poaceae</taxon>
        <taxon>PACMAD clade</taxon>
        <taxon>Arundinoideae</taxon>
        <taxon>Arundineae</taxon>
        <taxon>Arundo</taxon>
    </lineage>
</organism>
<accession>A0A0A8ZWW7</accession>
<name>A0A0A8ZWW7_ARUDO</name>